<keyword evidence="1" id="KW-0472">Membrane</keyword>
<evidence type="ECO:0000256" key="1">
    <source>
        <dbReference type="SAM" id="Phobius"/>
    </source>
</evidence>
<name>A0ABY4BK86_9FLAO</name>
<dbReference type="EMBL" id="CP094529">
    <property type="protein sequence ID" value="UOE38131.1"/>
    <property type="molecule type" value="Genomic_DNA"/>
</dbReference>
<protein>
    <submittedName>
        <fullName evidence="2">Uncharacterized protein</fullName>
    </submittedName>
</protein>
<keyword evidence="1" id="KW-0812">Transmembrane</keyword>
<evidence type="ECO:0000313" key="2">
    <source>
        <dbReference type="EMBL" id="UOE38131.1"/>
    </source>
</evidence>
<dbReference type="RefSeq" id="WP_243576456.1">
    <property type="nucleotide sequence ID" value="NZ_CP094529.1"/>
</dbReference>
<dbReference type="Proteomes" id="UP000831068">
    <property type="component" value="Chromosome"/>
</dbReference>
<sequence length="78" mass="8946">MNLPIKNKLTIIIPIIIMLWALNRFLNSSVFDTMISDGNEEIKEFVKKSFSWGIFFGALIAVLIKYIAQLLNNNNQSK</sequence>
<keyword evidence="3" id="KW-1185">Reference proteome</keyword>
<evidence type="ECO:0000313" key="3">
    <source>
        <dbReference type="Proteomes" id="UP000831068"/>
    </source>
</evidence>
<gene>
    <name evidence="2" type="ORF">MTP08_13920</name>
</gene>
<reference evidence="2 3" key="1">
    <citation type="submission" date="2022-03" db="EMBL/GenBank/DDBJ databases">
        <title>Chryseobacterium sp. isolated from the Andong Sikhe.</title>
        <authorList>
            <person name="Won M."/>
            <person name="Kim S.-J."/>
            <person name="Kwon S.-W."/>
        </authorList>
    </citation>
    <scope>NUCLEOTIDE SEQUENCE [LARGE SCALE GENOMIC DNA]</scope>
    <source>
        <strain evidence="2 3">ADR-1</strain>
    </source>
</reference>
<feature type="transmembrane region" description="Helical" evidence="1">
    <location>
        <begin position="50"/>
        <end position="68"/>
    </location>
</feature>
<feature type="transmembrane region" description="Helical" evidence="1">
    <location>
        <begin position="9"/>
        <end position="30"/>
    </location>
</feature>
<proteinExistence type="predicted"/>
<keyword evidence="1" id="KW-1133">Transmembrane helix</keyword>
<organism evidence="2 3">
    <name type="scientific">Chryseobacterium oryzae</name>
    <dbReference type="NCBI Taxonomy" id="2929799"/>
    <lineage>
        <taxon>Bacteria</taxon>
        <taxon>Pseudomonadati</taxon>
        <taxon>Bacteroidota</taxon>
        <taxon>Flavobacteriia</taxon>
        <taxon>Flavobacteriales</taxon>
        <taxon>Weeksellaceae</taxon>
        <taxon>Chryseobacterium group</taxon>
        <taxon>Chryseobacterium</taxon>
    </lineage>
</organism>
<accession>A0ABY4BK86</accession>